<reference evidence="2" key="2">
    <citation type="submission" date="2025-08" db="UniProtKB">
        <authorList>
            <consortium name="Ensembl"/>
        </authorList>
    </citation>
    <scope>IDENTIFICATION</scope>
</reference>
<feature type="domain" description="KRAB" evidence="1">
    <location>
        <begin position="6"/>
        <end position="77"/>
    </location>
</feature>
<dbReference type="Proteomes" id="UP000694547">
    <property type="component" value="Chromosome 1"/>
</dbReference>
<dbReference type="PANTHER" id="PTHR23232">
    <property type="entry name" value="KRAB DOMAIN C2H2 ZINC FINGER"/>
    <property type="match status" value="1"/>
</dbReference>
<dbReference type="Ensembl" id="ENSPEMT00000036439.1">
    <property type="protein sequence ID" value="ENSPEMP00000032303.1"/>
    <property type="gene ID" value="ENSPEMG00000028463.1"/>
</dbReference>
<dbReference type="InterPro" id="IPR001909">
    <property type="entry name" value="KRAB"/>
</dbReference>
<reference evidence="2" key="3">
    <citation type="submission" date="2025-09" db="UniProtKB">
        <authorList>
            <consortium name="Ensembl"/>
        </authorList>
    </citation>
    <scope>IDENTIFICATION</scope>
</reference>
<dbReference type="AlphaFoldDB" id="A0A8C8W2M9"/>
<evidence type="ECO:0000313" key="2">
    <source>
        <dbReference type="Ensembl" id="ENSPEMP00000032303.1"/>
    </source>
</evidence>
<dbReference type="GO" id="GO:0006355">
    <property type="term" value="P:regulation of DNA-templated transcription"/>
    <property type="evidence" value="ECO:0007669"/>
    <property type="project" value="InterPro"/>
</dbReference>
<dbReference type="PROSITE" id="PS50805">
    <property type="entry name" value="KRAB"/>
    <property type="match status" value="1"/>
</dbReference>
<reference evidence="2 3" key="1">
    <citation type="submission" date="2018-10" db="EMBL/GenBank/DDBJ databases">
        <title>Improved assembly of the deer mouse Peromyscus maniculatus genome.</title>
        <authorList>
            <person name="Lassance J.-M."/>
            <person name="Hoekstra H.E."/>
        </authorList>
    </citation>
    <scope>NUCLEOTIDE SEQUENCE [LARGE SCALE GENOMIC DNA]</scope>
</reference>
<dbReference type="CDD" id="cd07765">
    <property type="entry name" value="KRAB_A-box"/>
    <property type="match status" value="1"/>
</dbReference>
<dbReference type="SMART" id="SM00349">
    <property type="entry name" value="KRAB"/>
    <property type="match status" value="1"/>
</dbReference>
<sequence>STVGSKLNGDVAVDFSQEEWDCLNSSQRHLYSHVMLENYRILVSLGLCFSKPSVIILLEQGKEPWPAKTERHFFLLLLDWESMYVTEELIPKQKLYKEWSSRKIIEELRSIGLEYPRLMGEWNHEQHFERQSQNLKLFIKPIRRYTGKDTFSQYRNILQQYPLQILNGMFVPFNFIKCHGSFWQVKIPKNARNILTLFVETSYERSVQNGSKT</sequence>
<keyword evidence="3" id="KW-1185">Reference proteome</keyword>
<proteinExistence type="predicted"/>
<evidence type="ECO:0000313" key="3">
    <source>
        <dbReference type="Proteomes" id="UP000694547"/>
    </source>
</evidence>
<dbReference type="InterPro" id="IPR036051">
    <property type="entry name" value="KRAB_dom_sf"/>
</dbReference>
<accession>A0A8C8W2M9</accession>
<dbReference type="Gene3D" id="6.10.140.140">
    <property type="match status" value="1"/>
</dbReference>
<dbReference type="GeneTree" id="ENSGT00940000162857"/>
<dbReference type="SUPFAM" id="SSF109640">
    <property type="entry name" value="KRAB domain (Kruppel-associated box)"/>
    <property type="match status" value="1"/>
</dbReference>
<organism evidence="2 3">
    <name type="scientific">Peromyscus maniculatus bairdii</name>
    <name type="common">Prairie deer mouse</name>
    <dbReference type="NCBI Taxonomy" id="230844"/>
    <lineage>
        <taxon>Eukaryota</taxon>
        <taxon>Metazoa</taxon>
        <taxon>Chordata</taxon>
        <taxon>Craniata</taxon>
        <taxon>Vertebrata</taxon>
        <taxon>Euteleostomi</taxon>
        <taxon>Mammalia</taxon>
        <taxon>Eutheria</taxon>
        <taxon>Euarchontoglires</taxon>
        <taxon>Glires</taxon>
        <taxon>Rodentia</taxon>
        <taxon>Myomorpha</taxon>
        <taxon>Muroidea</taxon>
        <taxon>Cricetidae</taxon>
        <taxon>Neotominae</taxon>
        <taxon>Peromyscus</taxon>
    </lineage>
</organism>
<protein>
    <recommendedName>
        <fullName evidence="1">KRAB domain-containing protein</fullName>
    </recommendedName>
</protein>
<dbReference type="InterPro" id="IPR050169">
    <property type="entry name" value="Krueppel_C2H2_ZnF"/>
</dbReference>
<dbReference type="Pfam" id="PF01352">
    <property type="entry name" value="KRAB"/>
    <property type="match status" value="1"/>
</dbReference>
<dbReference type="PANTHER" id="PTHR23232:SF163">
    <property type="entry name" value="ZINC FINGER PROTEIN 589"/>
    <property type="match status" value="1"/>
</dbReference>
<name>A0A8C8W2M9_PERMB</name>
<evidence type="ECO:0000259" key="1">
    <source>
        <dbReference type="PROSITE" id="PS50805"/>
    </source>
</evidence>